<comment type="caution">
    <text evidence="2">The sequence shown here is derived from an EMBL/GenBank/DDBJ whole genome shotgun (WGS) entry which is preliminary data.</text>
</comment>
<dbReference type="STRING" id="1770058.A3840_15100"/>
<keyword evidence="3" id="KW-1185">Reference proteome</keyword>
<proteinExistence type="predicted"/>
<gene>
    <name evidence="2" type="ORF">A3840_15100</name>
</gene>
<name>A0A178HQW9_9HYPH</name>
<evidence type="ECO:0000313" key="3">
    <source>
        <dbReference type="Proteomes" id="UP000078389"/>
    </source>
</evidence>
<evidence type="ECO:0008006" key="4">
    <source>
        <dbReference type="Google" id="ProtNLM"/>
    </source>
</evidence>
<reference evidence="2 3" key="1">
    <citation type="submission" date="2016-03" db="EMBL/GenBank/DDBJ databases">
        <title>Genome sequencing of Devosia sp. S37.</title>
        <authorList>
            <person name="Mohd Nor M."/>
        </authorList>
    </citation>
    <scope>NUCLEOTIDE SEQUENCE [LARGE SCALE GENOMIC DNA]</scope>
    <source>
        <strain evidence="2 3">S37</strain>
    </source>
</reference>
<evidence type="ECO:0000256" key="1">
    <source>
        <dbReference type="SAM" id="SignalP"/>
    </source>
</evidence>
<dbReference type="AlphaFoldDB" id="A0A178HQW9"/>
<sequence>MIMRLTLLLLAFLVASPAYGQYWDYYENARFGYGIDVPPDYVGNGESDNGDGQMFYNLEAEQGLTVWGGQMAGSLQAEATLVAETLAGQGWTITESASTPQWSMLAAMRDHRVLVQRSILLCDGASYAAFRAEFNIRDQNAMSGVLQGVSRSFAPIGC</sequence>
<feature type="signal peptide" evidence="1">
    <location>
        <begin position="1"/>
        <end position="20"/>
    </location>
</feature>
<evidence type="ECO:0000313" key="2">
    <source>
        <dbReference type="EMBL" id="OAM75059.1"/>
    </source>
</evidence>
<keyword evidence="1" id="KW-0732">Signal</keyword>
<organism evidence="2 3">
    <name type="scientific">Devosia elaeis</name>
    <dbReference type="NCBI Taxonomy" id="1770058"/>
    <lineage>
        <taxon>Bacteria</taxon>
        <taxon>Pseudomonadati</taxon>
        <taxon>Pseudomonadota</taxon>
        <taxon>Alphaproteobacteria</taxon>
        <taxon>Hyphomicrobiales</taxon>
        <taxon>Devosiaceae</taxon>
        <taxon>Devosia</taxon>
    </lineage>
</organism>
<dbReference type="EMBL" id="LVVY01000115">
    <property type="protein sequence ID" value="OAM75059.1"/>
    <property type="molecule type" value="Genomic_DNA"/>
</dbReference>
<accession>A0A178HQW9</accession>
<dbReference type="Proteomes" id="UP000078389">
    <property type="component" value="Unassembled WGS sequence"/>
</dbReference>
<protein>
    <recommendedName>
        <fullName evidence="4">DUF4136 domain-containing protein</fullName>
    </recommendedName>
</protein>
<feature type="chain" id="PRO_5008088190" description="DUF4136 domain-containing protein" evidence="1">
    <location>
        <begin position="21"/>
        <end position="158"/>
    </location>
</feature>